<evidence type="ECO:0000259" key="2">
    <source>
        <dbReference type="Pfam" id="PF08327"/>
    </source>
</evidence>
<evidence type="ECO:0000313" key="4">
    <source>
        <dbReference type="Proteomes" id="UP000298049"/>
    </source>
</evidence>
<dbReference type="InterPro" id="IPR023393">
    <property type="entry name" value="START-like_dom_sf"/>
</dbReference>
<dbReference type="CDD" id="cd08899">
    <property type="entry name" value="SRPBCC_CalC_Aha1-like_6"/>
    <property type="match status" value="1"/>
</dbReference>
<dbReference type="InterPro" id="IPR013538">
    <property type="entry name" value="ASHA1/2-like_C"/>
</dbReference>
<dbReference type="Pfam" id="PF08327">
    <property type="entry name" value="AHSA1"/>
    <property type="match status" value="1"/>
</dbReference>
<dbReference type="RefSeq" id="WP_136547277.1">
    <property type="nucleotide sequence ID" value="NZ_CP031093.1"/>
</dbReference>
<comment type="similarity">
    <text evidence="1">Belongs to the AHA1 family.</text>
</comment>
<dbReference type="SUPFAM" id="SSF55961">
    <property type="entry name" value="Bet v1-like"/>
    <property type="match status" value="1"/>
</dbReference>
<evidence type="ECO:0000313" key="3">
    <source>
        <dbReference type="EMBL" id="QCF25231.1"/>
    </source>
</evidence>
<dbReference type="KEGG" id="hmi:soil367_04395"/>
<dbReference type="OrthoDB" id="9800600at2"/>
<evidence type="ECO:0000256" key="1">
    <source>
        <dbReference type="ARBA" id="ARBA00006817"/>
    </source>
</evidence>
<name>A0A4P7XEB2_9ALTE</name>
<organism evidence="3 4">
    <name type="scientific">Hydrocarboniclastica marina</name>
    <dbReference type="NCBI Taxonomy" id="2259620"/>
    <lineage>
        <taxon>Bacteria</taxon>
        <taxon>Pseudomonadati</taxon>
        <taxon>Pseudomonadota</taxon>
        <taxon>Gammaproteobacteria</taxon>
        <taxon>Alteromonadales</taxon>
        <taxon>Alteromonadaceae</taxon>
        <taxon>Hydrocarboniclastica</taxon>
    </lineage>
</organism>
<protein>
    <submittedName>
        <fullName evidence="3">Polyketide cyclase</fullName>
    </submittedName>
</protein>
<dbReference type="AlphaFoldDB" id="A0A4P7XEB2"/>
<sequence>MSEREGWGTLRKVPGGYEARLKRLIDHDRHRVWSMLTCSELLCQWLAPGSVEPVLGGRVRIDFAASGSTIDSTVSAIDVPSVLEYSWSSGNEPVRPVRWELAGNDECTELKLILRLPENDDPARACAGWDTHLEMLLAAMEGVSISFPVQRYRKAREAFAALAST</sequence>
<feature type="domain" description="Activator of Hsp90 ATPase homologue 1/2-like C-terminal" evidence="2">
    <location>
        <begin position="28"/>
        <end position="140"/>
    </location>
</feature>
<reference evidence="3 4" key="1">
    <citation type="submission" date="2018-07" db="EMBL/GenBank/DDBJ databases">
        <title>Marsedoiliclastica nanhaica gen. nov. sp. nov., a novel marine hydrocarbonoclastic bacterium isolated from an in-situ enriched hydrocarbon-degrading consortium in deep-sea sediment.</title>
        <authorList>
            <person name="Dong C."/>
            <person name="Ma T."/>
            <person name="Liu R."/>
            <person name="Shao Z."/>
        </authorList>
    </citation>
    <scope>NUCLEOTIDE SEQUENCE [LARGE SCALE GENOMIC DNA]</scope>
    <source>
        <strain evidence="4">soil36-7</strain>
    </source>
</reference>
<accession>A0A4P7XEB2</accession>
<dbReference type="Gene3D" id="3.30.530.20">
    <property type="match status" value="1"/>
</dbReference>
<dbReference type="Proteomes" id="UP000298049">
    <property type="component" value="Chromosome"/>
</dbReference>
<dbReference type="EMBL" id="CP031093">
    <property type="protein sequence ID" value="QCF25231.1"/>
    <property type="molecule type" value="Genomic_DNA"/>
</dbReference>
<proteinExistence type="inferred from homology"/>
<gene>
    <name evidence="3" type="ORF">soil367_04395</name>
</gene>
<keyword evidence="4" id="KW-1185">Reference proteome</keyword>